<reference evidence="1" key="1">
    <citation type="submission" date="2023-02" db="EMBL/GenBank/DDBJ databases">
        <title>Genome of toxic invasive species Heracleum sosnowskyi carries increased number of genes despite the absence of recent whole-genome duplications.</title>
        <authorList>
            <person name="Schelkunov M."/>
            <person name="Shtratnikova V."/>
            <person name="Makarenko M."/>
            <person name="Klepikova A."/>
            <person name="Omelchenko D."/>
            <person name="Novikova G."/>
            <person name="Obukhova E."/>
            <person name="Bogdanov V."/>
            <person name="Penin A."/>
            <person name="Logacheva M."/>
        </authorList>
    </citation>
    <scope>NUCLEOTIDE SEQUENCE</scope>
    <source>
        <strain evidence="1">Hsosn_3</strain>
        <tissue evidence="1">Leaf</tissue>
    </source>
</reference>
<proteinExistence type="predicted"/>
<evidence type="ECO:0000313" key="2">
    <source>
        <dbReference type="Proteomes" id="UP001237642"/>
    </source>
</evidence>
<reference evidence="1" key="2">
    <citation type="submission" date="2023-05" db="EMBL/GenBank/DDBJ databases">
        <authorList>
            <person name="Schelkunov M.I."/>
        </authorList>
    </citation>
    <scope>NUCLEOTIDE SEQUENCE</scope>
    <source>
        <strain evidence="1">Hsosn_3</strain>
        <tissue evidence="1">Leaf</tissue>
    </source>
</reference>
<organism evidence="1 2">
    <name type="scientific">Heracleum sosnowskyi</name>
    <dbReference type="NCBI Taxonomy" id="360622"/>
    <lineage>
        <taxon>Eukaryota</taxon>
        <taxon>Viridiplantae</taxon>
        <taxon>Streptophyta</taxon>
        <taxon>Embryophyta</taxon>
        <taxon>Tracheophyta</taxon>
        <taxon>Spermatophyta</taxon>
        <taxon>Magnoliopsida</taxon>
        <taxon>eudicotyledons</taxon>
        <taxon>Gunneridae</taxon>
        <taxon>Pentapetalae</taxon>
        <taxon>asterids</taxon>
        <taxon>campanulids</taxon>
        <taxon>Apiales</taxon>
        <taxon>Apiaceae</taxon>
        <taxon>Apioideae</taxon>
        <taxon>apioid superclade</taxon>
        <taxon>Tordylieae</taxon>
        <taxon>Tordyliinae</taxon>
        <taxon>Heracleum</taxon>
    </lineage>
</organism>
<evidence type="ECO:0000313" key="1">
    <source>
        <dbReference type="EMBL" id="KAK1384474.1"/>
    </source>
</evidence>
<dbReference type="Proteomes" id="UP001237642">
    <property type="component" value="Unassembled WGS sequence"/>
</dbReference>
<dbReference type="PANTHER" id="PTHR33674:SF8">
    <property type="entry name" value="OS01G0833400 PROTEIN"/>
    <property type="match status" value="1"/>
</dbReference>
<dbReference type="EMBL" id="JAUIZM010000005">
    <property type="protein sequence ID" value="KAK1384474.1"/>
    <property type="molecule type" value="Genomic_DNA"/>
</dbReference>
<dbReference type="Pfam" id="PF24046">
    <property type="entry name" value="At4g08330"/>
    <property type="match status" value="1"/>
</dbReference>
<accession>A0AAD8IEV0</accession>
<gene>
    <name evidence="1" type="ORF">POM88_022209</name>
</gene>
<dbReference type="InterPro" id="IPR045282">
    <property type="entry name" value="At4g08330-like"/>
</dbReference>
<dbReference type="PANTHER" id="PTHR33674">
    <property type="entry name" value="METHIONINE-S-OXIDE REDUCTASE"/>
    <property type="match status" value="1"/>
</dbReference>
<name>A0AAD8IEV0_9APIA</name>
<protein>
    <submittedName>
        <fullName evidence="1">Nitrate reductase [NAD(P)H]-like</fullName>
    </submittedName>
</protein>
<sequence>MENNEYQHSHGFASSQRDVTYSCGSCGFDLNLSSSSRNTSAIGSKYGKSIKKGIISFVHVDESRFSQSEKFQCVPYFFSKKSWGLFRQRTKLTCRKCGNYIGVSYDDNASTYPIVPAGINSASGSEISVYKKYDIRIRALQPSSSATSSSIAFV</sequence>
<comment type="caution">
    <text evidence="1">The sequence shown here is derived from an EMBL/GenBank/DDBJ whole genome shotgun (WGS) entry which is preliminary data.</text>
</comment>
<keyword evidence="2" id="KW-1185">Reference proteome</keyword>
<dbReference type="AlphaFoldDB" id="A0AAD8IEV0"/>